<dbReference type="Pfam" id="PF00069">
    <property type="entry name" value="Pkinase"/>
    <property type="match status" value="1"/>
</dbReference>
<reference evidence="8" key="1">
    <citation type="submission" date="2015-09" db="EMBL/GenBank/DDBJ databases">
        <title>Scylla olivacea transcriptome.</title>
        <authorList>
            <person name="Ikhwanuddin M."/>
        </authorList>
    </citation>
    <scope>NUCLEOTIDE SEQUENCE</scope>
</reference>
<feature type="domain" description="Protein kinase" evidence="7">
    <location>
        <begin position="63"/>
        <end position="291"/>
    </location>
</feature>
<organism evidence="8">
    <name type="scientific">Scylla olivacea</name>
    <name type="common">Orange mud crab</name>
    <name type="synonym">Cancer olivacea</name>
    <dbReference type="NCBI Taxonomy" id="85551"/>
    <lineage>
        <taxon>Eukaryota</taxon>
        <taxon>Metazoa</taxon>
        <taxon>Ecdysozoa</taxon>
        <taxon>Arthropoda</taxon>
        <taxon>Crustacea</taxon>
        <taxon>Multicrustacea</taxon>
        <taxon>Malacostraca</taxon>
        <taxon>Eumalacostraca</taxon>
        <taxon>Eucarida</taxon>
        <taxon>Decapoda</taxon>
        <taxon>Pleocyemata</taxon>
        <taxon>Brachyura</taxon>
        <taxon>Eubrachyura</taxon>
        <taxon>Portunoidea</taxon>
        <taxon>Portunidae</taxon>
        <taxon>Portuninae</taxon>
        <taxon>Scylla</taxon>
    </lineage>
</organism>
<evidence type="ECO:0000313" key="8">
    <source>
        <dbReference type="EMBL" id="JAI64493.1"/>
    </source>
</evidence>
<name>A0A0P4WFL9_SCYOL</name>
<proteinExistence type="predicted"/>
<feature type="region of interest" description="Disordered" evidence="6">
    <location>
        <begin position="1"/>
        <end position="29"/>
    </location>
</feature>
<evidence type="ECO:0000256" key="2">
    <source>
        <dbReference type="ARBA" id="ARBA00022679"/>
    </source>
</evidence>
<dbReference type="InterPro" id="IPR008271">
    <property type="entry name" value="Ser/Thr_kinase_AS"/>
</dbReference>
<keyword evidence="5" id="KW-0067">ATP-binding</keyword>
<dbReference type="EC" id="2.7.11.1" evidence="1"/>
<accession>A0A0P4WFL9</accession>
<sequence length="323" mass="35944">MDTVEPTPVAGEDDDVDDDVDDDDDDAVDDAVDNKVDEAIYNNDVEFLRVRVPFLSGEDMDALQVIRPLAEGSFGCTTIVSCNGMKTIKKVLKREENVKQMLWEARVTAELNGAGGAPRVMAVCFHPPAVLLAHSGRTYDDFVQHHCTVGGFLDSIVVIAQRLSEIHHRGFLHNDLKGSNIMIQGPNPRPSLHIIDYGLATRIGVPFSFEFFGMDRNSLKKYSSFRSPEMFEGLPLGRASDVFSLGVMMGDVVHYARFSLFKRLLASLLSRCAMVNPELRPTLAELALEVMQVKAKVPQKIQRKRIENIRGQSVSPKKSKGRR</sequence>
<dbReference type="PROSITE" id="PS00108">
    <property type="entry name" value="PROTEIN_KINASE_ST"/>
    <property type="match status" value="1"/>
</dbReference>
<evidence type="ECO:0000256" key="4">
    <source>
        <dbReference type="ARBA" id="ARBA00022777"/>
    </source>
</evidence>
<keyword evidence="2" id="KW-0808">Transferase</keyword>
<dbReference type="SUPFAM" id="SSF56112">
    <property type="entry name" value="Protein kinase-like (PK-like)"/>
    <property type="match status" value="1"/>
</dbReference>
<dbReference type="SMART" id="SM00220">
    <property type="entry name" value="S_TKc"/>
    <property type="match status" value="1"/>
</dbReference>
<feature type="compositionally biased region" description="Acidic residues" evidence="6">
    <location>
        <begin position="11"/>
        <end position="29"/>
    </location>
</feature>
<keyword evidence="4" id="KW-0418">Kinase</keyword>
<evidence type="ECO:0000259" key="7">
    <source>
        <dbReference type="PROSITE" id="PS50011"/>
    </source>
</evidence>
<dbReference type="GO" id="GO:0004674">
    <property type="term" value="F:protein serine/threonine kinase activity"/>
    <property type="evidence" value="ECO:0007669"/>
    <property type="project" value="UniProtKB-EC"/>
</dbReference>
<dbReference type="EMBL" id="GDRN01066690">
    <property type="protein sequence ID" value="JAI64493.1"/>
    <property type="molecule type" value="Transcribed_RNA"/>
</dbReference>
<evidence type="ECO:0000256" key="3">
    <source>
        <dbReference type="ARBA" id="ARBA00022741"/>
    </source>
</evidence>
<dbReference type="InterPro" id="IPR050660">
    <property type="entry name" value="NEK_Ser/Thr_kinase"/>
</dbReference>
<dbReference type="PANTHER" id="PTHR43671:SF13">
    <property type="entry name" value="SERINE_THREONINE-PROTEIN KINASE NEK2"/>
    <property type="match status" value="1"/>
</dbReference>
<dbReference type="PROSITE" id="PS50011">
    <property type="entry name" value="PROTEIN_KINASE_DOM"/>
    <property type="match status" value="1"/>
</dbReference>
<protein>
    <recommendedName>
        <fullName evidence="1">non-specific serine/threonine protein kinase</fullName>
        <ecNumber evidence="1">2.7.11.1</ecNumber>
    </recommendedName>
</protein>
<evidence type="ECO:0000256" key="1">
    <source>
        <dbReference type="ARBA" id="ARBA00012513"/>
    </source>
</evidence>
<evidence type="ECO:0000256" key="6">
    <source>
        <dbReference type="SAM" id="MobiDB-lite"/>
    </source>
</evidence>
<dbReference type="Gene3D" id="1.10.510.10">
    <property type="entry name" value="Transferase(Phosphotransferase) domain 1"/>
    <property type="match status" value="1"/>
</dbReference>
<evidence type="ECO:0000256" key="5">
    <source>
        <dbReference type="ARBA" id="ARBA00022840"/>
    </source>
</evidence>
<dbReference type="GO" id="GO:0005524">
    <property type="term" value="F:ATP binding"/>
    <property type="evidence" value="ECO:0007669"/>
    <property type="project" value="UniProtKB-KW"/>
</dbReference>
<dbReference type="AlphaFoldDB" id="A0A0P4WFL9"/>
<keyword evidence="3" id="KW-0547">Nucleotide-binding</keyword>
<dbReference type="InterPro" id="IPR011009">
    <property type="entry name" value="Kinase-like_dom_sf"/>
</dbReference>
<dbReference type="InterPro" id="IPR000719">
    <property type="entry name" value="Prot_kinase_dom"/>
</dbReference>
<dbReference type="PANTHER" id="PTHR43671">
    <property type="entry name" value="SERINE/THREONINE-PROTEIN KINASE NEK"/>
    <property type="match status" value="1"/>
</dbReference>